<dbReference type="InterPro" id="IPR029045">
    <property type="entry name" value="ClpP/crotonase-like_dom_sf"/>
</dbReference>
<accession>A0A1M4S7G7</accession>
<dbReference type="AlphaFoldDB" id="A0A1M4S7G7"/>
<dbReference type="SUPFAM" id="SSF52096">
    <property type="entry name" value="ClpP/crotonase"/>
    <property type="match status" value="1"/>
</dbReference>
<protein>
    <submittedName>
        <fullName evidence="4">2-(1,2-epoxy-1,2-dihydrophenyl)acetyl-CoA isomerase</fullName>
    </submittedName>
</protein>
<gene>
    <name evidence="4" type="ORF">SAMN02745190_00006</name>
</gene>
<dbReference type="GO" id="GO:0016836">
    <property type="term" value="F:hydro-lyase activity"/>
    <property type="evidence" value="ECO:0007669"/>
    <property type="project" value="UniProtKB-ARBA"/>
</dbReference>
<dbReference type="GO" id="GO:0016853">
    <property type="term" value="F:isomerase activity"/>
    <property type="evidence" value="ECO:0007669"/>
    <property type="project" value="UniProtKB-KW"/>
</dbReference>
<dbReference type="RefSeq" id="WP_072934149.1">
    <property type="nucleotide sequence ID" value="NZ_FQUG01000002.1"/>
</dbReference>
<evidence type="ECO:0000256" key="3">
    <source>
        <dbReference type="RuleBase" id="RU003707"/>
    </source>
</evidence>
<dbReference type="OrthoDB" id="9771883at2"/>
<evidence type="ECO:0000313" key="4">
    <source>
        <dbReference type="EMBL" id="SHE28156.1"/>
    </source>
</evidence>
<evidence type="ECO:0000256" key="2">
    <source>
        <dbReference type="ARBA" id="ARBA00023239"/>
    </source>
</evidence>
<keyword evidence="2" id="KW-0456">Lyase</keyword>
<proteinExistence type="inferred from homology"/>
<reference evidence="4 5" key="1">
    <citation type="submission" date="2016-11" db="EMBL/GenBank/DDBJ databases">
        <authorList>
            <person name="Jaros S."/>
            <person name="Januszkiewicz K."/>
            <person name="Wedrychowicz H."/>
        </authorList>
    </citation>
    <scope>NUCLEOTIDE SEQUENCE [LARGE SCALE GENOMIC DNA]</scope>
    <source>
        <strain evidence="4 5">DSM 10502</strain>
    </source>
</reference>
<dbReference type="GO" id="GO:0006635">
    <property type="term" value="P:fatty acid beta-oxidation"/>
    <property type="evidence" value="ECO:0007669"/>
    <property type="project" value="TreeGrafter"/>
</dbReference>
<keyword evidence="4" id="KW-0413">Isomerase</keyword>
<dbReference type="Gene3D" id="3.90.226.10">
    <property type="entry name" value="2-enoyl-CoA Hydratase, Chain A, domain 1"/>
    <property type="match status" value="1"/>
</dbReference>
<dbReference type="STRING" id="1123243.SAMN02745190_00006"/>
<dbReference type="CDD" id="cd06558">
    <property type="entry name" value="crotonase-like"/>
    <property type="match status" value="1"/>
</dbReference>
<dbReference type="InterPro" id="IPR018376">
    <property type="entry name" value="Enoyl-CoA_hyd/isom_CS"/>
</dbReference>
<dbReference type="Proteomes" id="UP000184404">
    <property type="component" value="Unassembled WGS sequence"/>
</dbReference>
<keyword evidence="5" id="KW-1185">Reference proteome</keyword>
<organism evidence="4 5">
    <name type="scientific">Schwartzia succinivorans DSM 10502</name>
    <dbReference type="NCBI Taxonomy" id="1123243"/>
    <lineage>
        <taxon>Bacteria</taxon>
        <taxon>Bacillati</taxon>
        <taxon>Bacillota</taxon>
        <taxon>Negativicutes</taxon>
        <taxon>Selenomonadales</taxon>
        <taxon>Selenomonadaceae</taxon>
        <taxon>Schwartzia</taxon>
    </lineage>
</organism>
<name>A0A1M4S7G7_9FIRM</name>
<sequence>MSEEATLYEVQGHTALITLNRPKSLNSMSLDLVEGVIEKLNAAENDENVRIVVITGAGRAFCAGGDLGALDGLKTTDERRRFIVKVGAIVKRIHDLTKPVIAMVNGVAAGAGFNLAIACDLCYAADNVKFIQSFVNVGLSPDCGGFYFLAKTVGLAKAKELMFTARPVSAQEAEKLNLVNAVYAPEELHGKVMEIANKIGATAPLAISMTKKAVNDYSASLDETLTFESLASSSLLGTEDFREGVKAFSEKRAPKFTGK</sequence>
<dbReference type="Gene3D" id="1.10.12.10">
    <property type="entry name" value="Lyase 2-enoyl-coa Hydratase, Chain A, domain 2"/>
    <property type="match status" value="1"/>
</dbReference>
<dbReference type="PANTHER" id="PTHR11941:SF133">
    <property type="entry name" value="1,2-EPOXYPHENYLACETYL-COA ISOMERASE"/>
    <property type="match status" value="1"/>
</dbReference>
<dbReference type="InterPro" id="IPR001753">
    <property type="entry name" value="Enoyl-CoA_hydra/iso"/>
</dbReference>
<dbReference type="Pfam" id="PF00378">
    <property type="entry name" value="ECH_1"/>
    <property type="match status" value="1"/>
</dbReference>
<dbReference type="PROSITE" id="PS00166">
    <property type="entry name" value="ENOYL_COA_HYDRATASE"/>
    <property type="match status" value="1"/>
</dbReference>
<evidence type="ECO:0000256" key="1">
    <source>
        <dbReference type="ARBA" id="ARBA00005254"/>
    </source>
</evidence>
<dbReference type="FunFam" id="1.10.12.10:FF:000001">
    <property type="entry name" value="Probable enoyl-CoA hydratase, mitochondrial"/>
    <property type="match status" value="1"/>
</dbReference>
<evidence type="ECO:0000313" key="5">
    <source>
        <dbReference type="Proteomes" id="UP000184404"/>
    </source>
</evidence>
<comment type="similarity">
    <text evidence="1 3">Belongs to the enoyl-CoA hydratase/isomerase family.</text>
</comment>
<dbReference type="EMBL" id="FQUG01000002">
    <property type="protein sequence ID" value="SHE28156.1"/>
    <property type="molecule type" value="Genomic_DNA"/>
</dbReference>
<dbReference type="InterPro" id="IPR014748">
    <property type="entry name" value="Enoyl-CoA_hydra_C"/>
</dbReference>
<dbReference type="PANTHER" id="PTHR11941">
    <property type="entry name" value="ENOYL-COA HYDRATASE-RELATED"/>
    <property type="match status" value="1"/>
</dbReference>